<keyword evidence="3" id="KW-1185">Reference proteome</keyword>
<dbReference type="EMBL" id="JBJQND010000006">
    <property type="protein sequence ID" value="KAL3873058.1"/>
    <property type="molecule type" value="Genomic_DNA"/>
</dbReference>
<name>A0ABD3WK34_SINWO</name>
<reference evidence="2 3" key="1">
    <citation type="submission" date="2024-11" db="EMBL/GenBank/DDBJ databases">
        <title>Chromosome-level genome assembly of the freshwater bivalve Anodonta woodiana.</title>
        <authorList>
            <person name="Chen X."/>
        </authorList>
    </citation>
    <scope>NUCLEOTIDE SEQUENCE [LARGE SCALE GENOMIC DNA]</scope>
    <source>
        <strain evidence="2">MN2024</strain>
        <tissue evidence="2">Gills</tissue>
    </source>
</reference>
<evidence type="ECO:0000313" key="2">
    <source>
        <dbReference type="EMBL" id="KAL3873058.1"/>
    </source>
</evidence>
<accession>A0ABD3WK34</accession>
<gene>
    <name evidence="2" type="ORF">ACJMK2_036219</name>
</gene>
<proteinExistence type="predicted"/>
<keyword evidence="1" id="KW-0812">Transmembrane</keyword>
<keyword evidence="1" id="KW-0472">Membrane</keyword>
<protein>
    <submittedName>
        <fullName evidence="2">Uncharacterized protein</fullName>
    </submittedName>
</protein>
<organism evidence="2 3">
    <name type="scientific">Sinanodonta woodiana</name>
    <name type="common">Chinese pond mussel</name>
    <name type="synonym">Anodonta woodiana</name>
    <dbReference type="NCBI Taxonomy" id="1069815"/>
    <lineage>
        <taxon>Eukaryota</taxon>
        <taxon>Metazoa</taxon>
        <taxon>Spiralia</taxon>
        <taxon>Lophotrochozoa</taxon>
        <taxon>Mollusca</taxon>
        <taxon>Bivalvia</taxon>
        <taxon>Autobranchia</taxon>
        <taxon>Heteroconchia</taxon>
        <taxon>Palaeoheterodonta</taxon>
        <taxon>Unionida</taxon>
        <taxon>Unionoidea</taxon>
        <taxon>Unionidae</taxon>
        <taxon>Unioninae</taxon>
        <taxon>Sinanodonta</taxon>
    </lineage>
</organism>
<dbReference type="Proteomes" id="UP001634394">
    <property type="component" value="Unassembled WGS sequence"/>
</dbReference>
<comment type="caution">
    <text evidence="2">The sequence shown here is derived from an EMBL/GenBank/DDBJ whole genome shotgun (WGS) entry which is preliminary data.</text>
</comment>
<evidence type="ECO:0000256" key="1">
    <source>
        <dbReference type="SAM" id="Phobius"/>
    </source>
</evidence>
<evidence type="ECO:0000313" key="3">
    <source>
        <dbReference type="Proteomes" id="UP001634394"/>
    </source>
</evidence>
<sequence>MKKNARYRFGDPGSRSFFSRYGSMLYFFGAWNLFAVILYYNWKRKKIQEDPEFANKSSSEIYLDLIGYKNSGKDIHKIQIKGLNFQGAYAQMKEINEKERKGTNQDEQ</sequence>
<feature type="transmembrane region" description="Helical" evidence="1">
    <location>
        <begin position="21"/>
        <end position="42"/>
    </location>
</feature>
<keyword evidence="1" id="KW-1133">Transmembrane helix</keyword>
<dbReference type="AlphaFoldDB" id="A0ABD3WK34"/>